<dbReference type="GO" id="GO:0006629">
    <property type="term" value="P:lipid metabolic process"/>
    <property type="evidence" value="ECO:0007669"/>
    <property type="project" value="InterPro"/>
</dbReference>
<dbReference type="OrthoDB" id="9792534at2"/>
<feature type="transmembrane region" description="Helical" evidence="1">
    <location>
        <begin position="20"/>
        <end position="45"/>
    </location>
</feature>
<dbReference type="Proteomes" id="UP000092698">
    <property type="component" value="Chromosome"/>
</dbReference>
<protein>
    <submittedName>
        <fullName evidence="3">Fatty acid desaturase</fullName>
    </submittedName>
</protein>
<feature type="transmembrane region" description="Helical" evidence="1">
    <location>
        <begin position="147"/>
        <end position="165"/>
    </location>
</feature>
<feature type="domain" description="Fatty acid desaturase" evidence="2">
    <location>
        <begin position="153"/>
        <end position="253"/>
    </location>
</feature>
<gene>
    <name evidence="3" type="ORF">A6F65_02210</name>
</gene>
<proteinExistence type="predicted"/>
<keyword evidence="1" id="KW-0812">Transmembrane</keyword>
<dbReference type="STRING" id="645517.A6F65_02210"/>
<dbReference type="InterPro" id="IPR005804">
    <property type="entry name" value="FA_desaturase_dom"/>
</dbReference>
<evidence type="ECO:0000259" key="2">
    <source>
        <dbReference type="Pfam" id="PF00487"/>
    </source>
</evidence>
<accession>A0A1C7DAM2</accession>
<feature type="transmembrane region" description="Helical" evidence="1">
    <location>
        <begin position="84"/>
        <end position="103"/>
    </location>
</feature>
<feature type="transmembrane region" description="Helical" evidence="1">
    <location>
        <begin position="52"/>
        <end position="72"/>
    </location>
</feature>
<dbReference type="EMBL" id="CP016545">
    <property type="protein sequence ID" value="ANU08495.1"/>
    <property type="molecule type" value="Genomic_DNA"/>
</dbReference>
<dbReference type="PATRIC" id="fig|645517.4.peg.2193"/>
<dbReference type="RefSeq" id="WP_067788634.1">
    <property type="nucleotide sequence ID" value="NZ_CP016545.1"/>
</dbReference>
<dbReference type="KEGG" id="anh:A6F65_02210"/>
<keyword evidence="1" id="KW-0472">Membrane</keyword>
<evidence type="ECO:0000313" key="3">
    <source>
        <dbReference type="EMBL" id="ANU08495.1"/>
    </source>
</evidence>
<keyword evidence="4" id="KW-1185">Reference proteome</keyword>
<evidence type="ECO:0000256" key="1">
    <source>
        <dbReference type="SAM" id="Phobius"/>
    </source>
</evidence>
<evidence type="ECO:0000313" key="4">
    <source>
        <dbReference type="Proteomes" id="UP000092698"/>
    </source>
</evidence>
<feature type="transmembrane region" description="Helical" evidence="1">
    <location>
        <begin position="171"/>
        <end position="191"/>
    </location>
</feature>
<feature type="domain" description="Fatty acid desaturase" evidence="2">
    <location>
        <begin position="48"/>
        <end position="150"/>
    </location>
</feature>
<dbReference type="AlphaFoldDB" id="A0A1C7DAM2"/>
<sequence length="262" mass="29385">MVDTAIPDIHPAKGARPRQAAIGLALAAAIFAGWLGLHIYAMFVFELSWTTLPLALVMAAVQCWLSVGLFIVSHDAMHGSLAPGSARLNSVIGGALLFLYAGFGWKKMRDAHFDHHRHTGSDGDPDFDTTNPRNAVRWYGTFLSRYFGWRSILYVSTVVTIYWLVVGIPMAQIVLLYGLPAIASSIQLFYFGTYRPHYHDDAGFADRHNARTNDFPGWLSLATCFHFGYHLEHHRHPQVPWWGLPARRRLEKQAETRQAIGA</sequence>
<reference evidence="3 4" key="1">
    <citation type="submission" date="2016-07" db="EMBL/GenBank/DDBJ databases">
        <title>Complete genome sequence of Altererythrobacter namhicola JCM 16345T, containing esterase-encoding genes.</title>
        <authorList>
            <person name="Cheng H."/>
            <person name="Wu Y.-H."/>
            <person name="Jian S.-L."/>
            <person name="Huo Y.-Y."/>
            <person name="Wang C.-S."/>
            <person name="Xu X.-W."/>
        </authorList>
    </citation>
    <scope>NUCLEOTIDE SEQUENCE [LARGE SCALE GENOMIC DNA]</scope>
    <source>
        <strain evidence="3 4">JCM 16345</strain>
    </source>
</reference>
<organism evidence="3 4">
    <name type="scientific">Paraurantiacibacter namhicola</name>
    <dbReference type="NCBI Taxonomy" id="645517"/>
    <lineage>
        <taxon>Bacteria</taxon>
        <taxon>Pseudomonadati</taxon>
        <taxon>Pseudomonadota</taxon>
        <taxon>Alphaproteobacteria</taxon>
        <taxon>Sphingomonadales</taxon>
        <taxon>Erythrobacteraceae</taxon>
        <taxon>Paraurantiacibacter</taxon>
    </lineage>
</organism>
<name>A0A1C7DAM2_9SPHN</name>
<keyword evidence="1" id="KW-1133">Transmembrane helix</keyword>
<dbReference type="Pfam" id="PF00487">
    <property type="entry name" value="FA_desaturase"/>
    <property type="match status" value="2"/>
</dbReference>